<dbReference type="InterPro" id="IPR049704">
    <property type="entry name" value="Aminotrans_3_PPA_site"/>
</dbReference>
<dbReference type="SUPFAM" id="SSF53383">
    <property type="entry name" value="PLP-dependent transferases"/>
    <property type="match status" value="1"/>
</dbReference>
<dbReference type="PROSITE" id="PS00600">
    <property type="entry name" value="AA_TRANSFER_CLASS_3"/>
    <property type="match status" value="1"/>
</dbReference>
<comment type="similarity">
    <text evidence="1">Belongs to the class-III pyridoxal-phosphate-dependent aminotransferase family.</text>
</comment>
<evidence type="ECO:0000259" key="3">
    <source>
        <dbReference type="Pfam" id="PF01551"/>
    </source>
</evidence>
<evidence type="ECO:0000256" key="1">
    <source>
        <dbReference type="ARBA" id="ARBA00008954"/>
    </source>
</evidence>
<dbReference type="InterPro" id="IPR002575">
    <property type="entry name" value="Aminoglycoside_PTrfase"/>
</dbReference>
<dbReference type="Gene3D" id="3.90.1200.10">
    <property type="match status" value="1"/>
</dbReference>
<dbReference type="Gene3D" id="3.90.1150.10">
    <property type="entry name" value="Aspartate Aminotransferase, domain 1"/>
    <property type="match status" value="1"/>
</dbReference>
<feature type="domain" description="Aminoglycoside phosphotransferase" evidence="4">
    <location>
        <begin position="40"/>
        <end position="253"/>
    </location>
</feature>
<evidence type="ECO:0000313" key="5">
    <source>
        <dbReference type="EMBL" id="MFB9631861.1"/>
    </source>
</evidence>
<dbReference type="Pfam" id="PF01551">
    <property type="entry name" value="Peptidase_M23"/>
    <property type="match status" value="1"/>
</dbReference>
<protein>
    <submittedName>
        <fullName evidence="5">Aminotransferase class III-fold pyridoxal phosphate-dependent enzyme</fullName>
    </submittedName>
</protein>
<dbReference type="InterPro" id="IPR005814">
    <property type="entry name" value="Aminotrans_3"/>
</dbReference>
<dbReference type="CDD" id="cd00610">
    <property type="entry name" value="OAT_like"/>
    <property type="match status" value="1"/>
</dbReference>
<dbReference type="GO" id="GO:0008483">
    <property type="term" value="F:transaminase activity"/>
    <property type="evidence" value="ECO:0007669"/>
    <property type="project" value="UniProtKB-KW"/>
</dbReference>
<dbReference type="CDD" id="cd12797">
    <property type="entry name" value="M23_peptidase"/>
    <property type="match status" value="1"/>
</dbReference>
<dbReference type="EMBL" id="JBHMBW010000110">
    <property type="protein sequence ID" value="MFB9631861.1"/>
    <property type="molecule type" value="Genomic_DNA"/>
</dbReference>
<dbReference type="NCBIfam" id="NF004799">
    <property type="entry name" value="PRK06148.1"/>
    <property type="match status" value="1"/>
</dbReference>
<dbReference type="Gene3D" id="3.40.640.10">
    <property type="entry name" value="Type I PLP-dependent aspartate aminotransferase-like (Major domain)"/>
    <property type="match status" value="1"/>
</dbReference>
<comment type="caution">
    <text evidence="5">The sequence shown here is derived from an EMBL/GenBank/DDBJ whole genome shotgun (WGS) entry which is preliminary data.</text>
</comment>
<feature type="domain" description="M23ase beta-sheet core" evidence="3">
    <location>
        <begin position="413"/>
        <end position="510"/>
    </location>
</feature>
<evidence type="ECO:0000313" key="6">
    <source>
        <dbReference type="Proteomes" id="UP001589532"/>
    </source>
</evidence>
<dbReference type="SUPFAM" id="SSF51261">
    <property type="entry name" value="Duplicated hybrid motif"/>
    <property type="match status" value="1"/>
</dbReference>
<proteinExistence type="inferred from homology"/>
<evidence type="ECO:0000259" key="4">
    <source>
        <dbReference type="Pfam" id="PF01636"/>
    </source>
</evidence>
<keyword evidence="2" id="KW-0663">Pyridoxal phosphate</keyword>
<dbReference type="InterPro" id="IPR011009">
    <property type="entry name" value="Kinase-like_dom_sf"/>
</dbReference>
<dbReference type="InterPro" id="IPR011055">
    <property type="entry name" value="Dup_hybrid_motif"/>
</dbReference>
<dbReference type="SUPFAM" id="SSF56112">
    <property type="entry name" value="Protein kinase-like (PK-like)"/>
    <property type="match status" value="1"/>
</dbReference>
<organism evidence="5 6">
    <name type="scientific">Nonomuraea helvata</name>
    <dbReference type="NCBI Taxonomy" id="37484"/>
    <lineage>
        <taxon>Bacteria</taxon>
        <taxon>Bacillati</taxon>
        <taxon>Actinomycetota</taxon>
        <taxon>Actinomycetes</taxon>
        <taxon>Streptosporangiales</taxon>
        <taxon>Streptosporangiaceae</taxon>
        <taxon>Nonomuraea</taxon>
    </lineage>
</organism>
<dbReference type="Gene3D" id="2.70.70.10">
    <property type="entry name" value="Glucose Permease (Domain IIA)"/>
    <property type="match status" value="1"/>
</dbReference>
<name>A0ABV5SJK0_9ACTN</name>
<dbReference type="PANTHER" id="PTHR45688">
    <property type="match status" value="1"/>
</dbReference>
<dbReference type="PANTHER" id="PTHR45688:SF13">
    <property type="entry name" value="ALANINE--GLYOXYLATE AMINOTRANSFERASE 2-LIKE"/>
    <property type="match status" value="1"/>
</dbReference>
<accession>A0ABV5SJK0</accession>
<keyword evidence="5" id="KW-0808">Transferase</keyword>
<dbReference type="Pfam" id="PF00202">
    <property type="entry name" value="Aminotran_3"/>
    <property type="match status" value="1"/>
</dbReference>
<keyword evidence="6" id="KW-1185">Reference proteome</keyword>
<reference evidence="5 6" key="1">
    <citation type="submission" date="2024-09" db="EMBL/GenBank/DDBJ databases">
        <authorList>
            <person name="Sun Q."/>
            <person name="Mori K."/>
        </authorList>
    </citation>
    <scope>NUCLEOTIDE SEQUENCE [LARGE SCALE GENOMIC DNA]</scope>
    <source>
        <strain evidence="5 6">JCM 3143</strain>
    </source>
</reference>
<dbReference type="Proteomes" id="UP001589532">
    <property type="component" value="Unassembled WGS sequence"/>
</dbReference>
<dbReference type="InterPro" id="IPR016047">
    <property type="entry name" value="M23ase_b-sheet_dom"/>
</dbReference>
<dbReference type="InterPro" id="IPR015421">
    <property type="entry name" value="PyrdxlP-dep_Trfase_major"/>
</dbReference>
<dbReference type="InterPro" id="IPR015424">
    <property type="entry name" value="PyrdxlP-dep_Trfase"/>
</dbReference>
<gene>
    <name evidence="5" type="ORF">ACFFSA_53135</name>
</gene>
<sequence>MTQPSAALLASWATELFGVPASATLLPGELDWNARLDVEGVPAYVLKVHHPATDPSVLDFQDEILAHLARTAPELAVPRLVATAGVSFGGHARRARLLEWLPGTVWADAGPPDETRLRALGSAVARLDAALAGFDHPALDRPYRWNMQQAVALLGNAPFVDDALRPFVHTTLNRLDELLPALGALPQQAIHNDANEHNVLVGPDGGVAGLLDVGDVVRAPRVCGLAVALAYAQLGHADPMAAALPVLAGYHAESPVRPQELALLPDLVDTRLAMSVVNAAVQRRSDPDNSYLTISQTEVRRAIGAITREPRELREARFRDACGYRPIPRERRIVAWLQSAACDPAPVIDRNLAADPPLVLDWTHTDPTTVAAVNSQVAASGHTFGLGRYREDRDVYRSDAYTSSRSEGPPRTVHLGVDLFVPEGEPVFAPLDGTVHTVEYRADPYDYGGVVLLEHATDDGEPFWLLIGHLGREVVSSLAPGQRVRRGERIARVGVPAENGNWPPHVHVQLFVTLLGRSTDLPGVIERDDIDVWESISPDPNLLLRIPVSHVPARDRSKQELARRRRANLAPALSLSYADPLHIVAGDGAYLVDADGRRYLDLVNNVAHVGHGHPRVVSALAAQAELLNTNTRYLHGTIIEYARRLAATFPDPLSVVMLTNSGSEANDLALRMARTATGREHVLVLDWAYHGNLGSLVEVSPYKFNRAGGDGPGPRVRVCELPDPYRGRYGADGPRYAADVATHCADAPPAAFLHESILGCAGQIEPAPGHLAAAYAAAREAGALCIADEVQCGFGRVGSHMWAFEAHGVIPDIVTLGKPIGNGHPLGAVVTTPAVARAFQTGMEYFNTYGGNPVSCAAGLAVLDVLRDERLMAHAAEVGTCLAAGLTELATRHSIIGDVRGRGLFLGVDLVEDRATKRPATEAAARVVELAREGGVLLSLDGPHGNVLKIKPPMVLTRADAETALATLDRVLAMVGDVTT</sequence>
<evidence type="ECO:0000256" key="2">
    <source>
        <dbReference type="ARBA" id="ARBA00022898"/>
    </source>
</evidence>
<dbReference type="Pfam" id="PF01636">
    <property type="entry name" value="APH"/>
    <property type="match status" value="1"/>
</dbReference>
<dbReference type="RefSeq" id="WP_345003048.1">
    <property type="nucleotide sequence ID" value="NZ_BAAAXV010000012.1"/>
</dbReference>
<dbReference type="InterPro" id="IPR015422">
    <property type="entry name" value="PyrdxlP-dep_Trfase_small"/>
</dbReference>
<keyword evidence="5" id="KW-0032">Aminotransferase</keyword>